<proteinExistence type="predicted"/>
<dbReference type="PROSITE" id="PS50181">
    <property type="entry name" value="FBOX"/>
    <property type="match status" value="1"/>
</dbReference>
<dbReference type="InterPro" id="IPR006527">
    <property type="entry name" value="F-box-assoc_dom_typ1"/>
</dbReference>
<dbReference type="Pfam" id="PF00646">
    <property type="entry name" value="F-box"/>
    <property type="match status" value="1"/>
</dbReference>
<evidence type="ECO:0000259" key="1">
    <source>
        <dbReference type="PROSITE" id="PS50181"/>
    </source>
</evidence>
<name>A0A8T2BJQ4_9BRAS</name>
<dbReference type="InterPro" id="IPR001810">
    <property type="entry name" value="F-box_dom"/>
</dbReference>
<organism evidence="2 3">
    <name type="scientific">Arabidopsis thaliana x Arabidopsis arenosa</name>
    <dbReference type="NCBI Taxonomy" id="1240361"/>
    <lineage>
        <taxon>Eukaryota</taxon>
        <taxon>Viridiplantae</taxon>
        <taxon>Streptophyta</taxon>
        <taxon>Embryophyta</taxon>
        <taxon>Tracheophyta</taxon>
        <taxon>Spermatophyta</taxon>
        <taxon>Magnoliopsida</taxon>
        <taxon>eudicotyledons</taxon>
        <taxon>Gunneridae</taxon>
        <taxon>Pentapetalae</taxon>
        <taxon>rosids</taxon>
        <taxon>malvids</taxon>
        <taxon>Brassicales</taxon>
        <taxon>Brassicaceae</taxon>
        <taxon>Camelineae</taxon>
        <taxon>Arabidopsis</taxon>
    </lineage>
</organism>
<feature type="domain" description="F-box" evidence="1">
    <location>
        <begin position="1"/>
        <end position="47"/>
    </location>
</feature>
<evidence type="ECO:0000313" key="3">
    <source>
        <dbReference type="Proteomes" id="UP000694240"/>
    </source>
</evidence>
<dbReference type="Pfam" id="PF07734">
    <property type="entry name" value="FBA_1"/>
    <property type="match status" value="1"/>
</dbReference>
<dbReference type="AlphaFoldDB" id="A0A8T2BJQ4"/>
<dbReference type="InterPro" id="IPR017451">
    <property type="entry name" value="F-box-assoc_interact_dom"/>
</dbReference>
<dbReference type="InterPro" id="IPR050796">
    <property type="entry name" value="SCF_F-box_component"/>
</dbReference>
<dbReference type="NCBIfam" id="TIGR01640">
    <property type="entry name" value="F_box_assoc_1"/>
    <property type="match status" value="1"/>
</dbReference>
<dbReference type="Proteomes" id="UP000694240">
    <property type="component" value="Chromosome 7"/>
</dbReference>
<keyword evidence="3" id="KW-1185">Reference proteome</keyword>
<accession>A0A8T2BJQ4</accession>
<protein>
    <submittedName>
        <fullName evidence="2">F-box associated interaction domain</fullName>
    </submittedName>
</protein>
<dbReference type="SMART" id="SM00256">
    <property type="entry name" value="FBOX"/>
    <property type="match status" value="1"/>
</dbReference>
<dbReference type="EMBL" id="JAEFBK010000007">
    <property type="protein sequence ID" value="KAG7585334.1"/>
    <property type="molecule type" value="Genomic_DNA"/>
</dbReference>
<gene>
    <name evidence="2" type="ORF">ISN45_Aa02g006940</name>
</gene>
<evidence type="ECO:0000313" key="2">
    <source>
        <dbReference type="EMBL" id="KAG7585334.1"/>
    </source>
</evidence>
<comment type="caution">
    <text evidence="2">The sequence shown here is derived from an EMBL/GenBank/DDBJ whole genome shotgun (WGS) entry which is preliminary data.</text>
</comment>
<dbReference type="PANTHER" id="PTHR31672">
    <property type="entry name" value="BNACNNG10540D PROTEIN"/>
    <property type="match status" value="1"/>
</dbReference>
<dbReference type="CDD" id="cd22157">
    <property type="entry name" value="F-box_AtFBW1-like"/>
    <property type="match status" value="1"/>
</dbReference>
<reference evidence="2 3" key="1">
    <citation type="submission" date="2020-12" db="EMBL/GenBank/DDBJ databases">
        <title>Concerted genomic and epigenomic changes stabilize Arabidopsis allopolyploids.</title>
        <authorList>
            <person name="Chen Z."/>
        </authorList>
    </citation>
    <scope>NUCLEOTIDE SEQUENCE [LARGE SCALE GENOMIC DNA]</scope>
    <source>
        <strain evidence="2">Allo738</strain>
        <tissue evidence="2">Leaf</tissue>
    </source>
</reference>
<sequence length="384" mass="44959">MKNMSNLPQDLVEEILSRVPLTSLRAMRSTCKKWNTLFKDERFTKKHIAQVVVETTKEREFVAIMLLNFRAYLMRVNLHGIHNNSDPLLKPIGKLISLDTLDQVDISRVFRCEGLLLCTTKDYTRLVVWNPYLGQTLWICVEPRFVRDRKFYYVNVLGYDKSKSCYAYKILRFAHFFFEKSIHEIYELNSNSWRVLDVTPHWCISYNSHSVSLKGNTYWFASNLESTDKFLELLCFDFTSEKFGLHLPLPFEIYYCQTVTLSAFKEEQLAVLHQSSYGDLGMEIWITTKIERNEVSWSKFLAVYMRPLTGFQFNTGGSFLIDEENRVVVVFDTDKHISKPTRNIAYIIGENGYFREVDLGEITTESFPLACFYVPSSMQINQHP</sequence>
<dbReference type="PANTHER" id="PTHR31672:SF13">
    <property type="entry name" value="F-BOX PROTEIN CPR30-LIKE"/>
    <property type="match status" value="1"/>
</dbReference>